<dbReference type="eggNOG" id="KOG0583">
    <property type="taxonomic scope" value="Eukaryota"/>
</dbReference>
<dbReference type="RefSeq" id="XP_001318502.1">
    <property type="nucleotide sequence ID" value="XM_001318467.1"/>
</dbReference>
<dbReference type="VEuPathDB" id="TrichDB:TVAG_475130"/>
<dbReference type="PROSITE" id="PS50011">
    <property type="entry name" value="PROTEIN_KINASE_DOM"/>
    <property type="match status" value="1"/>
</dbReference>
<dbReference type="SMR" id="A2EM20"/>
<organism evidence="2 3">
    <name type="scientific">Trichomonas vaginalis (strain ATCC PRA-98 / G3)</name>
    <dbReference type="NCBI Taxonomy" id="412133"/>
    <lineage>
        <taxon>Eukaryota</taxon>
        <taxon>Metamonada</taxon>
        <taxon>Parabasalia</taxon>
        <taxon>Trichomonadida</taxon>
        <taxon>Trichomonadidae</taxon>
        <taxon>Trichomonas</taxon>
    </lineage>
</organism>
<evidence type="ECO:0000259" key="1">
    <source>
        <dbReference type="PROSITE" id="PS50011"/>
    </source>
</evidence>
<dbReference type="Gene3D" id="1.10.510.10">
    <property type="entry name" value="Transferase(Phosphotransferase) domain 1"/>
    <property type="match status" value="1"/>
</dbReference>
<evidence type="ECO:0000313" key="2">
    <source>
        <dbReference type="EMBL" id="EAY06279.1"/>
    </source>
</evidence>
<dbReference type="Pfam" id="PF00069">
    <property type="entry name" value="Pkinase"/>
    <property type="match status" value="1"/>
</dbReference>
<evidence type="ECO:0000313" key="3">
    <source>
        <dbReference type="Proteomes" id="UP000001542"/>
    </source>
</evidence>
<name>A2EM20_TRIV3</name>
<dbReference type="PANTHER" id="PTHR24362:SF309">
    <property type="entry name" value="PROTEIN KINASE DOMAIN-CONTAINING PROTEIN"/>
    <property type="match status" value="1"/>
</dbReference>
<dbReference type="FunFam" id="1.10.510.10:FF:000984">
    <property type="entry name" value="CAMK family protein kinase"/>
    <property type="match status" value="1"/>
</dbReference>
<keyword evidence="2" id="KW-0808">Transferase</keyword>
<dbReference type="OrthoDB" id="4062651at2759"/>
<dbReference type="AlphaFoldDB" id="A2EM20"/>
<reference evidence="2" key="2">
    <citation type="journal article" date="2007" name="Science">
        <title>Draft genome sequence of the sexually transmitted pathogen Trichomonas vaginalis.</title>
        <authorList>
            <person name="Carlton J.M."/>
            <person name="Hirt R.P."/>
            <person name="Silva J.C."/>
            <person name="Delcher A.L."/>
            <person name="Schatz M."/>
            <person name="Zhao Q."/>
            <person name="Wortman J.R."/>
            <person name="Bidwell S.L."/>
            <person name="Alsmark U.C.M."/>
            <person name="Besteiro S."/>
            <person name="Sicheritz-Ponten T."/>
            <person name="Noel C.J."/>
            <person name="Dacks J.B."/>
            <person name="Foster P.G."/>
            <person name="Simillion C."/>
            <person name="Van de Peer Y."/>
            <person name="Miranda-Saavedra D."/>
            <person name="Barton G.J."/>
            <person name="Westrop G.D."/>
            <person name="Mueller S."/>
            <person name="Dessi D."/>
            <person name="Fiori P.L."/>
            <person name="Ren Q."/>
            <person name="Paulsen I."/>
            <person name="Zhang H."/>
            <person name="Bastida-Corcuera F.D."/>
            <person name="Simoes-Barbosa A."/>
            <person name="Brown M.T."/>
            <person name="Hayes R.D."/>
            <person name="Mukherjee M."/>
            <person name="Okumura C.Y."/>
            <person name="Schneider R."/>
            <person name="Smith A.J."/>
            <person name="Vanacova S."/>
            <person name="Villalvazo M."/>
            <person name="Haas B.J."/>
            <person name="Pertea M."/>
            <person name="Feldblyum T.V."/>
            <person name="Utterback T.R."/>
            <person name="Shu C.L."/>
            <person name="Osoegawa K."/>
            <person name="de Jong P.J."/>
            <person name="Hrdy I."/>
            <person name="Horvathova L."/>
            <person name="Zubacova Z."/>
            <person name="Dolezal P."/>
            <person name="Malik S.B."/>
            <person name="Logsdon J.M. Jr."/>
            <person name="Henze K."/>
            <person name="Gupta A."/>
            <person name="Wang C.C."/>
            <person name="Dunne R.L."/>
            <person name="Upcroft J.A."/>
            <person name="Upcroft P."/>
            <person name="White O."/>
            <person name="Salzberg S.L."/>
            <person name="Tang P."/>
            <person name="Chiu C.-H."/>
            <person name="Lee Y.-S."/>
            <person name="Embley T.M."/>
            <person name="Coombs G.H."/>
            <person name="Mottram J.C."/>
            <person name="Tachezy J."/>
            <person name="Fraser-Liggett C.M."/>
            <person name="Johnson P.J."/>
        </authorList>
    </citation>
    <scope>NUCLEOTIDE SEQUENCE [LARGE SCALE GENOMIC DNA]</scope>
    <source>
        <strain evidence="2">G3</strain>
    </source>
</reference>
<dbReference type="GO" id="GO:0005524">
    <property type="term" value="F:ATP binding"/>
    <property type="evidence" value="ECO:0007669"/>
    <property type="project" value="InterPro"/>
</dbReference>
<dbReference type="KEGG" id="tva:4764154"/>
<dbReference type="PANTHER" id="PTHR24362">
    <property type="entry name" value="SERINE/THREONINE-PROTEIN KINASE NEK"/>
    <property type="match status" value="1"/>
</dbReference>
<dbReference type="STRING" id="5722.A2EM20"/>
<dbReference type="VEuPathDB" id="TrichDB:TVAGG3_0613360"/>
<dbReference type="EMBL" id="DS113427">
    <property type="protein sequence ID" value="EAY06279.1"/>
    <property type="molecule type" value="Genomic_DNA"/>
</dbReference>
<keyword evidence="2" id="KW-0418">Kinase</keyword>
<dbReference type="SMART" id="SM00220">
    <property type="entry name" value="S_TKc"/>
    <property type="match status" value="1"/>
</dbReference>
<accession>A2EM20</accession>
<reference evidence="2" key="1">
    <citation type="submission" date="2006-10" db="EMBL/GenBank/DDBJ databases">
        <authorList>
            <person name="Amadeo P."/>
            <person name="Zhao Q."/>
            <person name="Wortman J."/>
            <person name="Fraser-Liggett C."/>
            <person name="Carlton J."/>
        </authorList>
    </citation>
    <scope>NUCLEOTIDE SEQUENCE</scope>
    <source>
        <strain evidence="2">G3</strain>
    </source>
</reference>
<dbReference type="InterPro" id="IPR000719">
    <property type="entry name" value="Prot_kinase_dom"/>
</dbReference>
<gene>
    <name evidence="2" type="ORF">TVAG_475130</name>
</gene>
<keyword evidence="3" id="KW-1185">Reference proteome</keyword>
<feature type="domain" description="Protein kinase" evidence="1">
    <location>
        <begin position="15"/>
        <end position="265"/>
    </location>
</feature>
<dbReference type="GO" id="GO:0004672">
    <property type="term" value="F:protein kinase activity"/>
    <property type="evidence" value="ECO:0007669"/>
    <property type="project" value="InterPro"/>
</dbReference>
<proteinExistence type="predicted"/>
<dbReference type="InterPro" id="IPR011009">
    <property type="entry name" value="Kinase-like_dom_sf"/>
</dbReference>
<sequence length="306" mass="35176">MTTEGTTPTPAEYQYTVVDILNRSDDDITILVRDQEGNNALCMAYSIKKLEENHIYPQFVEKLNKLKEINHKNIPKIYSVQAYGDYIYLFCERVPNATLKEYVLSNGKMPTQHVILIMNQLLSALHCAHSKGVAHNHITLDNIMFDRDMVPVLYNFHLGMKDFFSAVKTPKNDINFCSPEEIKEDSIDQYATDIWHLGVVIYVLCTSKYPFSNTNHSKLCQNILSEEPDYDSIDPKIVVKLKQMLEKDPAKRATAEQLMETEPIADVKAIYFNPIKKIIPKLLHVHELKRIESIIKGNSVPFRTNN</sequence>
<dbReference type="Proteomes" id="UP000001542">
    <property type="component" value="Unassembled WGS sequence"/>
</dbReference>
<protein>
    <submittedName>
        <fullName evidence="2">CAMK family protein kinase</fullName>
    </submittedName>
</protein>
<dbReference type="InParanoid" id="A2EM20"/>
<dbReference type="SUPFAM" id="SSF56112">
    <property type="entry name" value="Protein kinase-like (PK-like)"/>
    <property type="match status" value="1"/>
</dbReference>